<dbReference type="RefSeq" id="WP_346760388.1">
    <property type="nucleotide sequence ID" value="NZ_JAUJEB010000005.1"/>
</dbReference>
<proteinExistence type="predicted"/>
<feature type="transmembrane region" description="Helical" evidence="1">
    <location>
        <begin position="44"/>
        <end position="63"/>
    </location>
</feature>
<keyword evidence="1" id="KW-1133">Transmembrane helix</keyword>
<keyword evidence="3" id="KW-1185">Reference proteome</keyword>
<comment type="caution">
    <text evidence="2">The sequence shown here is derived from an EMBL/GenBank/DDBJ whole genome shotgun (WGS) entry which is preliminary data.</text>
</comment>
<evidence type="ECO:0000313" key="3">
    <source>
        <dbReference type="Proteomes" id="UP001172083"/>
    </source>
</evidence>
<dbReference type="EMBL" id="JAUJEB010000005">
    <property type="protein sequence ID" value="MDN5215050.1"/>
    <property type="molecule type" value="Genomic_DNA"/>
</dbReference>
<reference evidence="2" key="1">
    <citation type="submission" date="2023-06" db="EMBL/GenBank/DDBJ databases">
        <title>Genomic of Agaribacillus aureum.</title>
        <authorList>
            <person name="Wang G."/>
        </authorList>
    </citation>
    <scope>NUCLEOTIDE SEQUENCE</scope>
    <source>
        <strain evidence="2">BMA12</strain>
    </source>
</reference>
<evidence type="ECO:0000256" key="1">
    <source>
        <dbReference type="SAM" id="Phobius"/>
    </source>
</evidence>
<protein>
    <submittedName>
        <fullName evidence="2">Uncharacterized protein</fullName>
    </submittedName>
</protein>
<organism evidence="2 3">
    <name type="scientific">Agaribacillus aureus</name>
    <dbReference type="NCBI Taxonomy" id="3051825"/>
    <lineage>
        <taxon>Bacteria</taxon>
        <taxon>Pseudomonadati</taxon>
        <taxon>Bacteroidota</taxon>
        <taxon>Cytophagia</taxon>
        <taxon>Cytophagales</taxon>
        <taxon>Splendidivirgaceae</taxon>
        <taxon>Agaribacillus</taxon>
    </lineage>
</organism>
<keyword evidence="1" id="KW-0812">Transmembrane</keyword>
<dbReference type="Proteomes" id="UP001172083">
    <property type="component" value="Unassembled WGS sequence"/>
</dbReference>
<sequence length="243" mass="27193">MITQNTNHNLRPKKARKLGDLAILYGIINTPFWGLLFFKPKAALWLICGQFLRANAVILSYGLTAITRFRNSPMTTGLVMTAYFLSIVMAYNSIYVWKVFSVFVALAVPFFPILTDADDLYRLAFIDIHSQGLLIYAGVFTLASLIHNGTIYIGKGSKNVSKRGESWLYLLFDKLLSRYIPVSEFFICCFIEPALAIGAGIYLWSSGIDPTFGSFLILMGANEVVLQLIDKSHQVQVQSLLNV</sequence>
<feature type="transmembrane region" description="Helical" evidence="1">
    <location>
        <begin position="185"/>
        <end position="205"/>
    </location>
</feature>
<feature type="transmembrane region" description="Helical" evidence="1">
    <location>
        <begin position="21"/>
        <end position="38"/>
    </location>
</feature>
<feature type="transmembrane region" description="Helical" evidence="1">
    <location>
        <begin position="83"/>
        <end position="113"/>
    </location>
</feature>
<keyword evidence="1" id="KW-0472">Membrane</keyword>
<accession>A0ABT8LBA6</accession>
<name>A0ABT8LBA6_9BACT</name>
<feature type="transmembrane region" description="Helical" evidence="1">
    <location>
        <begin position="133"/>
        <end position="153"/>
    </location>
</feature>
<gene>
    <name evidence="2" type="ORF">QQ020_23415</name>
</gene>
<evidence type="ECO:0000313" key="2">
    <source>
        <dbReference type="EMBL" id="MDN5215050.1"/>
    </source>
</evidence>